<accession>A0ACB9FSU8</accession>
<sequence length="259" mass="28832">MMNVLFLYFILITSTLITGKQAHQECIADTIQGILKDAVVKLEEWDPVDSPKRIGEDIRQNASLMIEQGVEEVKETVENVMETCPNDLLKWSKNAICDVRSVIGWCQLLGFSTAYGMGVWVTFFSGSVLGKCLTKQQGAVMLNKMNMVYFRAMGCCVGAALLGFLASQGIRGGLSNKMEMFQGFNLVSTLVMILINLIFLEPRAKKFIVERMKGTNKTKSVAAENVRKINAYSSTLNVSTMVVLTWHLAYIGQLLQARH</sequence>
<organism evidence="1 2">
    <name type="scientific">Smallanthus sonchifolius</name>
    <dbReference type="NCBI Taxonomy" id="185202"/>
    <lineage>
        <taxon>Eukaryota</taxon>
        <taxon>Viridiplantae</taxon>
        <taxon>Streptophyta</taxon>
        <taxon>Embryophyta</taxon>
        <taxon>Tracheophyta</taxon>
        <taxon>Spermatophyta</taxon>
        <taxon>Magnoliopsida</taxon>
        <taxon>eudicotyledons</taxon>
        <taxon>Gunneridae</taxon>
        <taxon>Pentapetalae</taxon>
        <taxon>asterids</taxon>
        <taxon>campanulids</taxon>
        <taxon>Asterales</taxon>
        <taxon>Asteraceae</taxon>
        <taxon>Asteroideae</taxon>
        <taxon>Heliantheae alliance</taxon>
        <taxon>Millerieae</taxon>
        <taxon>Smallanthus</taxon>
    </lineage>
</organism>
<gene>
    <name evidence="1" type="ORF">L1987_48167</name>
</gene>
<keyword evidence="2" id="KW-1185">Reference proteome</keyword>
<comment type="caution">
    <text evidence="1">The sequence shown here is derived from an EMBL/GenBank/DDBJ whole genome shotgun (WGS) entry which is preliminary data.</text>
</comment>
<dbReference type="Proteomes" id="UP001056120">
    <property type="component" value="Linkage Group LG16"/>
</dbReference>
<dbReference type="EMBL" id="CM042033">
    <property type="protein sequence ID" value="KAI3773637.1"/>
    <property type="molecule type" value="Genomic_DNA"/>
</dbReference>
<protein>
    <submittedName>
        <fullName evidence="1">Uncharacterized protein</fullName>
    </submittedName>
</protein>
<reference evidence="2" key="1">
    <citation type="journal article" date="2022" name="Mol. Ecol. Resour.">
        <title>The genomes of chicory, endive, great burdock and yacon provide insights into Asteraceae palaeo-polyploidization history and plant inulin production.</title>
        <authorList>
            <person name="Fan W."/>
            <person name="Wang S."/>
            <person name="Wang H."/>
            <person name="Wang A."/>
            <person name="Jiang F."/>
            <person name="Liu H."/>
            <person name="Zhao H."/>
            <person name="Xu D."/>
            <person name="Zhang Y."/>
        </authorList>
    </citation>
    <scope>NUCLEOTIDE SEQUENCE [LARGE SCALE GENOMIC DNA]</scope>
    <source>
        <strain evidence="2">cv. Yunnan</strain>
    </source>
</reference>
<proteinExistence type="predicted"/>
<name>A0ACB9FSU8_9ASTR</name>
<evidence type="ECO:0000313" key="1">
    <source>
        <dbReference type="EMBL" id="KAI3773637.1"/>
    </source>
</evidence>
<reference evidence="1 2" key="2">
    <citation type="journal article" date="2022" name="Mol. Ecol. Resour.">
        <title>The genomes of chicory, endive, great burdock and yacon provide insights into Asteraceae paleo-polyploidization history and plant inulin production.</title>
        <authorList>
            <person name="Fan W."/>
            <person name="Wang S."/>
            <person name="Wang H."/>
            <person name="Wang A."/>
            <person name="Jiang F."/>
            <person name="Liu H."/>
            <person name="Zhao H."/>
            <person name="Xu D."/>
            <person name="Zhang Y."/>
        </authorList>
    </citation>
    <scope>NUCLEOTIDE SEQUENCE [LARGE SCALE GENOMIC DNA]</scope>
    <source>
        <strain evidence="2">cv. Yunnan</strain>
        <tissue evidence="1">Leaves</tissue>
    </source>
</reference>
<evidence type="ECO:0000313" key="2">
    <source>
        <dbReference type="Proteomes" id="UP001056120"/>
    </source>
</evidence>